<protein>
    <submittedName>
        <fullName evidence="2">Uncharacterized protein</fullName>
    </submittedName>
</protein>
<feature type="transmembrane region" description="Helical" evidence="1">
    <location>
        <begin position="198"/>
        <end position="219"/>
    </location>
</feature>
<feature type="transmembrane region" description="Helical" evidence="1">
    <location>
        <begin position="157"/>
        <end position="178"/>
    </location>
</feature>
<dbReference type="AlphaFoldDB" id="Q1Q5A6"/>
<evidence type="ECO:0000256" key="1">
    <source>
        <dbReference type="SAM" id="Phobius"/>
    </source>
</evidence>
<feature type="transmembrane region" description="Helical" evidence="1">
    <location>
        <begin position="41"/>
        <end position="59"/>
    </location>
</feature>
<evidence type="ECO:0000313" key="2">
    <source>
        <dbReference type="EMBL" id="CAJ75197.1"/>
    </source>
</evidence>
<accession>Q1Q5A6</accession>
<proteinExistence type="predicted"/>
<dbReference type="EMBL" id="CT573071">
    <property type="protein sequence ID" value="CAJ75197.1"/>
    <property type="molecule type" value="Genomic_DNA"/>
</dbReference>
<feature type="transmembrane region" description="Helical" evidence="1">
    <location>
        <begin position="116"/>
        <end position="145"/>
    </location>
</feature>
<reference evidence="2" key="2">
    <citation type="submission" date="2006-01" db="EMBL/GenBank/DDBJ databases">
        <authorList>
            <person name="Genoscope"/>
        </authorList>
    </citation>
    <scope>NUCLEOTIDE SEQUENCE</scope>
</reference>
<sequence length="301" mass="34115">MRINLINVSAEKNMQTACQRALWMITELFSSERFILIRRRYVFLMYAILIVCSVALMTGCNSPEIDRYSREFKSGYQEGYNKGLTEGNEFKQGYDKGYVEGFESARPGSGGHPTGIWRILTIAVSVLGLSKIILSLLIFTVYVVFRSETWHETTAKAIVTSLALLVLFWLSNSLTLGFSSTLDDLLLKAGAGNPIMKIVWGVLGIIGMYVLLSILWNVAKKIEGHPYFQAFCVFISTMCTTILIEFFVSLKRVPELHRYLIYDFILGVVIGGILYIVKTVFNMGDQYVRTLDDEVRNKSQR</sequence>
<keyword evidence="1" id="KW-0472">Membrane</keyword>
<name>Q1Q5A6_KUEST</name>
<keyword evidence="1" id="KW-0812">Transmembrane</keyword>
<reference evidence="2" key="1">
    <citation type="journal article" date="2006" name="Nature">
        <title>Deciphering the evolution and metabolism of an anammox bacterium from a community genome.</title>
        <authorList>
            <person name="Strous M."/>
            <person name="Pelletier E."/>
            <person name="Mangenot S."/>
            <person name="Rattei T."/>
            <person name="Lehner A."/>
            <person name="Taylor M.W."/>
            <person name="Horn M."/>
            <person name="Daims H."/>
            <person name="Bartol-Mavel D."/>
            <person name="Wincker P."/>
            <person name="Barbe V."/>
            <person name="Fonknechten N."/>
            <person name="Vallenet D."/>
            <person name="Segurens B."/>
            <person name="Schenowitz-Truong C."/>
            <person name="Medigue C."/>
            <person name="Collingro A."/>
            <person name="Snel B."/>
            <person name="Dutilh B.E."/>
            <person name="OpDenCamp H.J.M."/>
            <person name="vanDerDrift C."/>
            <person name="Cirpus I."/>
            <person name="vanDePas-Schoonen K.T."/>
            <person name="Harhangi H.R."/>
            <person name="vanNiftrik L."/>
            <person name="Schmid M."/>
            <person name="Keltjens J."/>
            <person name="vanDeVossenberg J."/>
            <person name="Kartal B."/>
            <person name="Meier H."/>
            <person name="Frishman D."/>
            <person name="Huynen M.A."/>
            <person name="Mewes H."/>
            <person name="Weissenbach J."/>
            <person name="Jetten M.S.M."/>
            <person name="Wagner M."/>
            <person name="LePaslier D."/>
        </authorList>
    </citation>
    <scope>NUCLEOTIDE SEQUENCE</scope>
</reference>
<feature type="transmembrane region" description="Helical" evidence="1">
    <location>
        <begin position="226"/>
        <end position="247"/>
    </location>
</feature>
<keyword evidence="1" id="KW-1133">Transmembrane helix</keyword>
<feature type="transmembrane region" description="Helical" evidence="1">
    <location>
        <begin position="259"/>
        <end position="277"/>
    </location>
</feature>
<gene>
    <name evidence="2" type="ORF">kuste4435</name>
</gene>
<organism evidence="2">
    <name type="scientific">Kuenenia stuttgartiensis</name>
    <dbReference type="NCBI Taxonomy" id="174633"/>
    <lineage>
        <taxon>Bacteria</taxon>
        <taxon>Pseudomonadati</taxon>
        <taxon>Planctomycetota</taxon>
        <taxon>Candidatus Brocadiia</taxon>
        <taxon>Candidatus Brocadiales</taxon>
        <taxon>Candidatus Brocadiaceae</taxon>
        <taxon>Candidatus Kuenenia</taxon>
    </lineage>
</organism>